<evidence type="ECO:0000256" key="1">
    <source>
        <dbReference type="SAM" id="SignalP"/>
    </source>
</evidence>
<organism evidence="2 3">
    <name type="scientific">Thiothrix lacustris</name>
    <dbReference type="NCBI Taxonomy" id="525917"/>
    <lineage>
        <taxon>Bacteria</taxon>
        <taxon>Pseudomonadati</taxon>
        <taxon>Pseudomonadota</taxon>
        <taxon>Gammaproteobacteria</taxon>
        <taxon>Thiotrichales</taxon>
        <taxon>Thiotrichaceae</taxon>
        <taxon>Thiothrix</taxon>
    </lineage>
</organism>
<dbReference type="EMBL" id="MTEJ01000758">
    <property type="protein sequence ID" value="OQW98321.1"/>
    <property type="molecule type" value="Genomic_DNA"/>
</dbReference>
<sequence length="213" mass="23468">MKKILGLLFLSLLSGQLLAGTADMSEEGHEELVRQEKEAIKNIYKTDNTLESIAGAISSPVDSEFGGSWLDVNMTLDRIKEYNGERNEMKIRGIGIANIEIDGPNCCVGDAYVKFKRSQELEAKIIASLTSQFDPASEITSIMTCENDGSSMLSKDIFRLVLPGRQPMSFKINTNDEFIKFQFSASEDSLTCNSPETPPPVPKSSEFIIKGDV</sequence>
<evidence type="ECO:0000313" key="3">
    <source>
        <dbReference type="Proteomes" id="UP000192491"/>
    </source>
</evidence>
<feature type="signal peptide" evidence="1">
    <location>
        <begin position="1"/>
        <end position="19"/>
    </location>
</feature>
<name>A0A1Y1Q7A9_9GAMM</name>
<evidence type="ECO:0000313" key="2">
    <source>
        <dbReference type="EMBL" id="OQW98321.1"/>
    </source>
</evidence>
<dbReference type="Proteomes" id="UP000192491">
    <property type="component" value="Unassembled WGS sequence"/>
</dbReference>
<accession>A0A1Y1Q7A9</accession>
<feature type="chain" id="PRO_5012123932" evidence="1">
    <location>
        <begin position="20"/>
        <end position="213"/>
    </location>
</feature>
<gene>
    <name evidence="2" type="ORF">BWK73_52695</name>
</gene>
<proteinExistence type="predicted"/>
<comment type="caution">
    <text evidence="2">The sequence shown here is derived from an EMBL/GenBank/DDBJ whole genome shotgun (WGS) entry which is preliminary data.</text>
</comment>
<keyword evidence="1" id="KW-0732">Signal</keyword>
<dbReference type="AlphaFoldDB" id="A0A1Y1Q7A9"/>
<protein>
    <submittedName>
        <fullName evidence="2">Uncharacterized protein</fullName>
    </submittedName>
</protein>
<reference evidence="2 3" key="1">
    <citation type="submission" date="2017-01" db="EMBL/GenBank/DDBJ databases">
        <title>Novel large sulfur bacteria in the metagenomes of groundwater-fed chemosynthetic microbial mats in the Lake Huron basin.</title>
        <authorList>
            <person name="Sharrar A.M."/>
            <person name="Flood B.E."/>
            <person name="Bailey J.V."/>
            <person name="Jones D.S."/>
            <person name="Biddanda B."/>
            <person name="Ruberg S.A."/>
            <person name="Marcus D.N."/>
            <person name="Dick G.J."/>
        </authorList>
    </citation>
    <scope>NUCLEOTIDE SEQUENCE [LARGE SCALE GENOMIC DNA]</scope>
    <source>
        <strain evidence="2">A8</strain>
    </source>
</reference>